<keyword evidence="3" id="KW-1185">Reference proteome</keyword>
<name>A0A9P6LGR2_9PEZI</name>
<protein>
    <submittedName>
        <fullName evidence="2">Heterokaryon incompatibility</fullName>
    </submittedName>
</protein>
<reference evidence="2" key="1">
    <citation type="submission" date="2020-03" db="EMBL/GenBank/DDBJ databases">
        <authorList>
            <person name="He L."/>
        </authorList>
    </citation>
    <scope>NUCLEOTIDE SEQUENCE</scope>
    <source>
        <strain evidence="2">CkLH20</strain>
    </source>
</reference>
<dbReference type="EMBL" id="JAATWM020000037">
    <property type="protein sequence ID" value="KAF9872461.1"/>
    <property type="molecule type" value="Genomic_DNA"/>
</dbReference>
<reference evidence="2" key="2">
    <citation type="submission" date="2020-11" db="EMBL/GenBank/DDBJ databases">
        <title>Whole genome sequencing of Colletotrichum sp.</title>
        <authorList>
            <person name="Li H."/>
        </authorList>
    </citation>
    <scope>NUCLEOTIDE SEQUENCE</scope>
    <source>
        <strain evidence="2">CkLH20</strain>
    </source>
</reference>
<dbReference type="InterPro" id="IPR052895">
    <property type="entry name" value="HetReg/Transcr_Mod"/>
</dbReference>
<evidence type="ECO:0000313" key="3">
    <source>
        <dbReference type="Proteomes" id="UP000781932"/>
    </source>
</evidence>
<comment type="caution">
    <text evidence="2">The sequence shown here is derived from an EMBL/GenBank/DDBJ whole genome shotgun (WGS) entry which is preliminary data.</text>
</comment>
<accession>A0A9P6LGR2</accession>
<evidence type="ECO:0000259" key="1">
    <source>
        <dbReference type="Pfam" id="PF06985"/>
    </source>
</evidence>
<dbReference type="Pfam" id="PF06985">
    <property type="entry name" value="HET"/>
    <property type="match status" value="1"/>
</dbReference>
<dbReference type="InterPro" id="IPR010730">
    <property type="entry name" value="HET"/>
</dbReference>
<dbReference type="PANTHER" id="PTHR24148:SF73">
    <property type="entry name" value="HET DOMAIN PROTEIN (AFU_ORTHOLOGUE AFUA_8G01020)"/>
    <property type="match status" value="1"/>
</dbReference>
<dbReference type="PANTHER" id="PTHR24148">
    <property type="entry name" value="ANKYRIN REPEAT DOMAIN-CONTAINING PROTEIN 39 HOMOLOG-RELATED"/>
    <property type="match status" value="1"/>
</dbReference>
<gene>
    <name evidence="2" type="ORF">CkaCkLH20_09958</name>
</gene>
<dbReference type="OrthoDB" id="3553147at2759"/>
<dbReference type="GeneID" id="62165747"/>
<dbReference type="AlphaFoldDB" id="A0A9P6LGR2"/>
<dbReference type="Proteomes" id="UP000781932">
    <property type="component" value="Unassembled WGS sequence"/>
</dbReference>
<organism evidence="2 3">
    <name type="scientific">Colletotrichum karsti</name>
    <dbReference type="NCBI Taxonomy" id="1095194"/>
    <lineage>
        <taxon>Eukaryota</taxon>
        <taxon>Fungi</taxon>
        <taxon>Dikarya</taxon>
        <taxon>Ascomycota</taxon>
        <taxon>Pezizomycotina</taxon>
        <taxon>Sordariomycetes</taxon>
        <taxon>Hypocreomycetidae</taxon>
        <taxon>Glomerellales</taxon>
        <taxon>Glomerellaceae</taxon>
        <taxon>Colletotrichum</taxon>
        <taxon>Colletotrichum boninense species complex</taxon>
    </lineage>
</organism>
<sequence length="625" mass="70790">MSLLRKRAALNFSPTRTCNGRLRWISPIPYAEELPRVGWFRLLRVEPADKPTEPMECRLETLRMKTAPPYEALSYTWGNRKADSPITINGHSYLIRKNLHDALVALRQSHSSRTLWIDAICIDQSKDTERSHQVWQMKNIYRDASRVKVWLGNACEGSDRGMDFLRKIDNEVVIKHFANNNDFRRLHQPLLSLIADPKHRPDLEATLDLLRRSWWTRIWTFQESVLGREVDCICGSKEVSISSFSKFSRFVLLCANFGVWHGPSLDASIALRMAKWVGSMRRAFKADGAISLQAALLASWNRASSDPKDKVIGLVGMVDWISDSVPEYGQSVEKIYAAAMFDLLASSKSLGVLGFMSEMPEQRNPKLPSWVPDFEVHSNTGSDHLAALSRDKRAYNASLHSPTGRFPATVERDGSVLVVEGVEFDNVQQIGEKAPGWELLEEPGEEDGAWKRAMRQALDNWRSMADGGVPYPTGEDRARAFWRTVLMDLKQGGIFKSSYAAGSKRLDESDMTWVLSLEKQDALDQLLLAWENACRSRLRRLQMIEQLNRRFFMTARGYFGLGPPSLQAGDSICVLRSGFVAYALRKAADGCWRYVGECYVHGIMDGEVMKGDEEGRPALQTFRIE</sequence>
<proteinExistence type="predicted"/>
<evidence type="ECO:0000313" key="2">
    <source>
        <dbReference type="EMBL" id="KAF9872461.1"/>
    </source>
</evidence>
<dbReference type="RefSeq" id="XP_038741922.1">
    <property type="nucleotide sequence ID" value="XM_038892673.1"/>
</dbReference>
<dbReference type="Pfam" id="PF26639">
    <property type="entry name" value="Het-6_barrel"/>
    <property type="match status" value="1"/>
</dbReference>
<feature type="domain" description="Heterokaryon incompatibility" evidence="1">
    <location>
        <begin position="70"/>
        <end position="223"/>
    </location>
</feature>